<dbReference type="InterPro" id="IPR020040">
    <property type="entry name" value="Ribosomal_uL6_a/b-dom"/>
</dbReference>
<feature type="domain" description="Large ribosomal subunit protein uL6 alpha-beta" evidence="5">
    <location>
        <begin position="11"/>
        <end position="84"/>
    </location>
</feature>
<keyword evidence="6" id="KW-0934">Plastid</keyword>
<geneLocation type="plastid" evidence="6"/>
<dbReference type="InterPro" id="IPR036789">
    <property type="entry name" value="Ribosomal_uL6-like_a/b-dom_sf"/>
</dbReference>
<dbReference type="PRINTS" id="PR00059">
    <property type="entry name" value="RIBOSOMALL6"/>
</dbReference>
<dbReference type="HAMAP" id="MF_01365_B">
    <property type="entry name" value="Ribosomal_uL6_B"/>
    <property type="match status" value="1"/>
</dbReference>
<keyword evidence="2 4" id="KW-0689">Ribosomal protein</keyword>
<evidence type="ECO:0000256" key="3">
    <source>
        <dbReference type="ARBA" id="ARBA00023274"/>
    </source>
</evidence>
<dbReference type="RefSeq" id="YP_009296536.1">
    <property type="nucleotide sequence ID" value="NC_031171.1"/>
</dbReference>
<dbReference type="EMBL" id="KX284714">
    <property type="protein sequence ID" value="AOM65471.1"/>
    <property type="molecule type" value="Genomic_DNA"/>
</dbReference>
<evidence type="ECO:0000256" key="4">
    <source>
        <dbReference type="RuleBase" id="RU003869"/>
    </source>
</evidence>
<dbReference type="GO" id="GO:0002181">
    <property type="term" value="P:cytoplasmic translation"/>
    <property type="evidence" value="ECO:0007669"/>
    <property type="project" value="TreeGrafter"/>
</dbReference>
<evidence type="ECO:0000256" key="2">
    <source>
        <dbReference type="ARBA" id="ARBA00022980"/>
    </source>
</evidence>
<dbReference type="GO" id="GO:0003735">
    <property type="term" value="F:structural constituent of ribosome"/>
    <property type="evidence" value="ECO:0007669"/>
    <property type="project" value="InterPro"/>
</dbReference>
<feature type="domain" description="Large ribosomal subunit protein uL6 alpha-beta" evidence="5">
    <location>
        <begin position="93"/>
        <end position="165"/>
    </location>
</feature>
<sequence>MSRIGKKSIFIPHEINTTINNNCIVISGPKGKLSYNIPSLIRVDLNNDNRSINIYAINSTKKSKELHGLSRTLIYNMVIGVTQGFNKTLEIQGVGYRCNLDQRKLILNVGYSHSVLINPPKNISIIVNNNFINVSGIDKELVGQVAATIRSTRQPEPYKGKGIKYKNEVVKRKVGKAGK</sequence>
<accession>A0A1C9CAR3</accession>
<reference evidence="7" key="1">
    <citation type="submission" date="2016-11" db="EMBL/GenBank/DDBJ databases">
        <title>Complete Chloroplast Genome of Thorea hispida.</title>
        <authorList>
            <person name="Nan F."/>
            <person name="Xie S."/>
        </authorList>
    </citation>
    <scope>NUCLEOTIDE SEQUENCE</scope>
</reference>
<dbReference type="PANTHER" id="PTHR11655">
    <property type="entry name" value="60S/50S RIBOSOMAL PROTEIN L6/L9"/>
    <property type="match status" value="1"/>
</dbReference>
<dbReference type="GO" id="GO:0019843">
    <property type="term" value="F:rRNA binding"/>
    <property type="evidence" value="ECO:0007669"/>
    <property type="project" value="InterPro"/>
</dbReference>
<evidence type="ECO:0000313" key="7">
    <source>
        <dbReference type="EMBL" id="ARX95840.1"/>
    </source>
</evidence>
<dbReference type="InterPro" id="IPR002358">
    <property type="entry name" value="Ribosomal_uL6_CS"/>
</dbReference>
<evidence type="ECO:0000259" key="5">
    <source>
        <dbReference type="Pfam" id="PF00347"/>
    </source>
</evidence>
<evidence type="ECO:0000313" key="6">
    <source>
        <dbReference type="EMBL" id="AOM65471.1"/>
    </source>
</evidence>
<dbReference type="AlphaFoldDB" id="A0A1C9CAR3"/>
<dbReference type="PANTHER" id="PTHR11655:SF14">
    <property type="entry name" value="LARGE RIBOSOMAL SUBUNIT PROTEIN UL6M"/>
    <property type="match status" value="1"/>
</dbReference>
<evidence type="ECO:0000256" key="1">
    <source>
        <dbReference type="ARBA" id="ARBA00009356"/>
    </source>
</evidence>
<dbReference type="SUPFAM" id="SSF56053">
    <property type="entry name" value="Ribosomal protein L6"/>
    <property type="match status" value="2"/>
</dbReference>
<reference evidence="6" key="2">
    <citation type="journal article" date="2018" name="PLoS ONE">
        <title>Plastid genome analysis of three Nemaliophycidae red algal species suggests environmental adaptation for iron limited habitats.</title>
        <authorList>
            <person name="Cho C.H."/>
            <person name="Choi J.W."/>
            <person name="Lam D.W."/>
            <person name="Kim K.M."/>
            <person name="Yoon H.S."/>
        </authorList>
    </citation>
    <scope>NUCLEOTIDE SEQUENCE</scope>
</reference>
<dbReference type="GO" id="GO:0022625">
    <property type="term" value="C:cytosolic large ribosomal subunit"/>
    <property type="evidence" value="ECO:0007669"/>
    <property type="project" value="TreeGrafter"/>
</dbReference>
<dbReference type="GeneID" id="29072877"/>
<name>A0A1C9CAR3_9FLOR</name>
<gene>
    <name evidence="6" type="primary">rpl6</name>
    <name evidence="6" type="ORF">Thor_179</name>
</gene>
<dbReference type="InterPro" id="IPR000702">
    <property type="entry name" value="Ribosomal_uL6-like"/>
</dbReference>
<dbReference type="Pfam" id="PF00347">
    <property type="entry name" value="Ribosomal_L6"/>
    <property type="match status" value="2"/>
</dbReference>
<proteinExistence type="inferred from homology"/>
<organism evidence="6">
    <name type="scientific">Thorea hispida</name>
    <dbReference type="NCBI Taxonomy" id="202687"/>
    <lineage>
        <taxon>Eukaryota</taxon>
        <taxon>Rhodophyta</taxon>
        <taxon>Florideophyceae</taxon>
        <taxon>Nemaliophycidae</taxon>
        <taxon>Thoreales</taxon>
        <taxon>Thoreaceae</taxon>
        <taxon>Thorea</taxon>
    </lineage>
</organism>
<dbReference type="Gene3D" id="3.90.930.12">
    <property type="entry name" value="Ribosomal protein L6, alpha-beta domain"/>
    <property type="match status" value="2"/>
</dbReference>
<dbReference type="NCBIfam" id="TIGR03654">
    <property type="entry name" value="L6_bact"/>
    <property type="match status" value="1"/>
</dbReference>
<dbReference type="FunFam" id="3.90.930.12:FF:000001">
    <property type="entry name" value="50S ribosomal protein L6"/>
    <property type="match status" value="1"/>
</dbReference>
<dbReference type="PIRSF" id="PIRSF002162">
    <property type="entry name" value="Ribosomal_L6"/>
    <property type="match status" value="1"/>
</dbReference>
<dbReference type="EMBL" id="KY083065">
    <property type="protein sequence ID" value="ARX95840.1"/>
    <property type="molecule type" value="Genomic_DNA"/>
</dbReference>
<protein>
    <submittedName>
        <fullName evidence="6 7">Ribosomal protein L6</fullName>
    </submittedName>
</protein>
<comment type="similarity">
    <text evidence="1 4">Belongs to the universal ribosomal protein uL6 family.</text>
</comment>
<keyword evidence="7" id="KW-0150">Chloroplast</keyword>
<dbReference type="InterPro" id="IPR019906">
    <property type="entry name" value="Ribosomal_uL6_bac-type"/>
</dbReference>
<keyword evidence="3 4" id="KW-0687">Ribonucleoprotein</keyword>
<dbReference type="PROSITE" id="PS00525">
    <property type="entry name" value="RIBOSOMAL_L6_1"/>
    <property type="match status" value="1"/>
</dbReference>